<evidence type="ECO:0000313" key="2">
    <source>
        <dbReference type="Proteomes" id="UP000581135"/>
    </source>
</evidence>
<dbReference type="AlphaFoldDB" id="A0A839SYM1"/>
<dbReference type="EMBL" id="JACHXA010000006">
    <property type="protein sequence ID" value="MBB3066033.1"/>
    <property type="molecule type" value="Genomic_DNA"/>
</dbReference>
<sequence>MTARGKMNGAILCLMAVLLVGCGGVREQFGLERKRPPDEFRVVARAPLSLPPDFALRPPAPGAVRPQEGSATDQARNAVFRREGQVVPLDQQVTVSDGRSEGEVALLRQAGALNANPAIRQEVNREAAALAEEQDSFINSLIFWRKQEEPGTVIDATAESQRLRENEALGQAVTTGDTPSIQRKEKAIFEGLLDGGSLF</sequence>
<keyword evidence="2" id="KW-1185">Reference proteome</keyword>
<gene>
    <name evidence="1" type="ORF">FHR98_002336</name>
</gene>
<dbReference type="RefSeq" id="WP_221205863.1">
    <property type="nucleotide sequence ID" value="NZ_JACHXA010000006.1"/>
</dbReference>
<name>A0A839SYM1_9PROT</name>
<protein>
    <submittedName>
        <fullName evidence="1">Uncharacterized protein</fullName>
    </submittedName>
</protein>
<dbReference type="PROSITE" id="PS51257">
    <property type="entry name" value="PROKAR_LIPOPROTEIN"/>
    <property type="match status" value="1"/>
</dbReference>
<reference evidence="1 2" key="1">
    <citation type="submission" date="2020-08" db="EMBL/GenBank/DDBJ databases">
        <title>Genomic Encyclopedia of Type Strains, Phase III (KMG-III): the genomes of soil and plant-associated and newly described type strains.</title>
        <authorList>
            <person name="Whitman W."/>
        </authorList>
    </citation>
    <scope>NUCLEOTIDE SEQUENCE [LARGE SCALE GENOMIC DNA]</scope>
    <source>
        <strain evidence="1 2">CECT 8803</strain>
    </source>
</reference>
<evidence type="ECO:0000313" key="1">
    <source>
        <dbReference type="EMBL" id="MBB3066033.1"/>
    </source>
</evidence>
<proteinExistence type="predicted"/>
<dbReference type="Pfam" id="PF11233">
    <property type="entry name" value="DUF3035"/>
    <property type="match status" value="1"/>
</dbReference>
<dbReference type="InterPro" id="IPR021395">
    <property type="entry name" value="DUF3035"/>
</dbReference>
<dbReference type="Proteomes" id="UP000581135">
    <property type="component" value="Unassembled WGS sequence"/>
</dbReference>
<comment type="caution">
    <text evidence="1">The sequence shown here is derived from an EMBL/GenBank/DDBJ whole genome shotgun (WGS) entry which is preliminary data.</text>
</comment>
<organism evidence="1 2">
    <name type="scientific">Limibacillus halophilus</name>
    <dbReference type="NCBI Taxonomy" id="1579333"/>
    <lineage>
        <taxon>Bacteria</taxon>
        <taxon>Pseudomonadati</taxon>
        <taxon>Pseudomonadota</taxon>
        <taxon>Alphaproteobacteria</taxon>
        <taxon>Rhodospirillales</taxon>
        <taxon>Rhodovibrionaceae</taxon>
        <taxon>Limibacillus</taxon>
    </lineage>
</organism>
<accession>A0A839SYM1</accession>